<dbReference type="Gene3D" id="1.20.1250.20">
    <property type="entry name" value="MFS general substrate transporter like domains"/>
    <property type="match status" value="1"/>
</dbReference>
<keyword evidence="9" id="KW-1185">Reference proteome</keyword>
<comment type="subcellular location">
    <subcellularLocation>
        <location evidence="1">Cell membrane</location>
        <topology evidence="1">Multi-pass membrane protein</topology>
    </subcellularLocation>
</comment>
<protein>
    <submittedName>
        <fullName evidence="8">MFS transporter</fullName>
    </submittedName>
</protein>
<name>A0A0A2UTI5_9BACI</name>
<dbReference type="InterPro" id="IPR036259">
    <property type="entry name" value="MFS_trans_sf"/>
</dbReference>
<organism evidence="8 9">
    <name type="scientific">Pontibacillus chungwhensis BH030062</name>
    <dbReference type="NCBI Taxonomy" id="1385513"/>
    <lineage>
        <taxon>Bacteria</taxon>
        <taxon>Bacillati</taxon>
        <taxon>Bacillota</taxon>
        <taxon>Bacilli</taxon>
        <taxon>Bacillales</taxon>
        <taxon>Bacillaceae</taxon>
        <taxon>Pontibacillus</taxon>
    </lineage>
</organism>
<feature type="transmembrane region" description="Helical" evidence="6">
    <location>
        <begin position="161"/>
        <end position="183"/>
    </location>
</feature>
<dbReference type="GO" id="GO:0005886">
    <property type="term" value="C:plasma membrane"/>
    <property type="evidence" value="ECO:0007669"/>
    <property type="project" value="UniProtKB-SubCell"/>
</dbReference>
<evidence type="ECO:0000256" key="2">
    <source>
        <dbReference type="ARBA" id="ARBA00022448"/>
    </source>
</evidence>
<dbReference type="PANTHER" id="PTHR23501:SF190">
    <property type="entry name" value="MAJOR FACILITATOR SUPERFAMILY MFS_1"/>
    <property type="match status" value="1"/>
</dbReference>
<dbReference type="PANTHER" id="PTHR23501">
    <property type="entry name" value="MAJOR FACILITATOR SUPERFAMILY"/>
    <property type="match status" value="1"/>
</dbReference>
<feature type="transmembrane region" description="Helical" evidence="6">
    <location>
        <begin position="74"/>
        <end position="97"/>
    </location>
</feature>
<dbReference type="Pfam" id="PF07690">
    <property type="entry name" value="MFS_1"/>
    <property type="match status" value="1"/>
</dbReference>
<evidence type="ECO:0000256" key="1">
    <source>
        <dbReference type="ARBA" id="ARBA00004651"/>
    </source>
</evidence>
<feature type="domain" description="Major facilitator superfamily (MFS) profile" evidence="7">
    <location>
        <begin position="8"/>
        <end position="517"/>
    </location>
</feature>
<dbReference type="RefSeq" id="WP_036782481.1">
    <property type="nucleotide sequence ID" value="NZ_AVBG01000005.1"/>
</dbReference>
<evidence type="ECO:0000256" key="6">
    <source>
        <dbReference type="SAM" id="Phobius"/>
    </source>
</evidence>
<feature type="transmembrane region" description="Helical" evidence="6">
    <location>
        <begin position="333"/>
        <end position="354"/>
    </location>
</feature>
<keyword evidence="3 6" id="KW-0812">Transmembrane</keyword>
<dbReference type="GO" id="GO:0022857">
    <property type="term" value="F:transmembrane transporter activity"/>
    <property type="evidence" value="ECO:0007669"/>
    <property type="project" value="InterPro"/>
</dbReference>
<feature type="transmembrane region" description="Helical" evidence="6">
    <location>
        <begin position="133"/>
        <end position="155"/>
    </location>
</feature>
<evidence type="ECO:0000256" key="5">
    <source>
        <dbReference type="ARBA" id="ARBA00023136"/>
    </source>
</evidence>
<keyword evidence="4 6" id="KW-1133">Transmembrane helix</keyword>
<evidence type="ECO:0000259" key="7">
    <source>
        <dbReference type="PROSITE" id="PS50850"/>
    </source>
</evidence>
<feature type="transmembrane region" description="Helical" evidence="6">
    <location>
        <begin position="7"/>
        <end position="37"/>
    </location>
</feature>
<feature type="transmembrane region" description="Helical" evidence="6">
    <location>
        <begin position="195"/>
        <end position="214"/>
    </location>
</feature>
<dbReference type="Gene3D" id="1.20.1720.10">
    <property type="entry name" value="Multidrug resistance protein D"/>
    <property type="match status" value="1"/>
</dbReference>
<feature type="transmembrane region" description="Helical" evidence="6">
    <location>
        <begin position="306"/>
        <end position="326"/>
    </location>
</feature>
<evidence type="ECO:0000313" key="9">
    <source>
        <dbReference type="Proteomes" id="UP000030153"/>
    </source>
</evidence>
<dbReference type="eggNOG" id="COG2814">
    <property type="taxonomic scope" value="Bacteria"/>
</dbReference>
<dbReference type="SUPFAM" id="SSF103473">
    <property type="entry name" value="MFS general substrate transporter"/>
    <property type="match status" value="1"/>
</dbReference>
<feature type="transmembrane region" description="Helical" evidence="6">
    <location>
        <begin position="269"/>
        <end position="294"/>
    </location>
</feature>
<dbReference type="InterPro" id="IPR011701">
    <property type="entry name" value="MFS"/>
</dbReference>
<feature type="transmembrane region" description="Helical" evidence="6">
    <location>
        <begin position="103"/>
        <end position="121"/>
    </location>
</feature>
<feature type="transmembrane region" description="Helical" evidence="6">
    <location>
        <begin position="43"/>
        <end position="62"/>
    </location>
</feature>
<dbReference type="OrthoDB" id="9807274at2"/>
<proteinExistence type="predicted"/>
<dbReference type="InterPro" id="IPR020846">
    <property type="entry name" value="MFS_dom"/>
</dbReference>
<dbReference type="Proteomes" id="UP000030153">
    <property type="component" value="Unassembled WGS sequence"/>
</dbReference>
<dbReference type="CDD" id="cd17321">
    <property type="entry name" value="MFS_MMR_MDR_like"/>
    <property type="match status" value="1"/>
</dbReference>
<keyword evidence="5 6" id="KW-0472">Membrane</keyword>
<dbReference type="PROSITE" id="PS50850">
    <property type="entry name" value="MFS"/>
    <property type="match status" value="1"/>
</dbReference>
<feature type="transmembrane region" description="Helical" evidence="6">
    <location>
        <begin position="487"/>
        <end position="508"/>
    </location>
</feature>
<feature type="transmembrane region" description="Helical" evidence="6">
    <location>
        <begin position="360"/>
        <end position="383"/>
    </location>
</feature>
<dbReference type="AlphaFoldDB" id="A0A0A2UTI5"/>
<comment type="caution">
    <text evidence="8">The sequence shown here is derived from an EMBL/GenBank/DDBJ whole genome shotgun (WGS) entry which is preliminary data.</text>
</comment>
<reference evidence="8 9" key="1">
    <citation type="submission" date="2013-08" db="EMBL/GenBank/DDBJ databases">
        <title>Genome of Pontibacillus chungwhensis.</title>
        <authorList>
            <person name="Wang Q."/>
            <person name="Wang G."/>
        </authorList>
    </citation>
    <scope>NUCLEOTIDE SEQUENCE [LARGE SCALE GENOMIC DNA]</scope>
    <source>
        <strain evidence="8 9">BH030062</strain>
    </source>
</reference>
<evidence type="ECO:0000313" key="8">
    <source>
        <dbReference type="EMBL" id="KGP91627.1"/>
    </source>
</evidence>
<evidence type="ECO:0000256" key="3">
    <source>
        <dbReference type="ARBA" id="ARBA00022692"/>
    </source>
</evidence>
<evidence type="ECO:0000256" key="4">
    <source>
        <dbReference type="ARBA" id="ARBA00022989"/>
    </source>
</evidence>
<gene>
    <name evidence="8" type="ORF">N780_18510</name>
</gene>
<sequence>MNRQLKGALFVFAIGVFMAALDNGIITASLTTLIYAFDVSATWGAWTITLYTLGLAISVPIIGKLSDQFGRKRLFMIEVTLFGIGSLCVALSPNFALFLASRFLQSLGGGGIFIIASSYVLNTFPKDKQGRALGLIGGMNGIAAILGPNLGALILQATGSWHWLFLINIPISILLLLFGGRFIKEEEQELVKEKMDWAGILFLTTAILSLMYSLTLLEGEALLTSLLKPTFFTIFLLSVVLFIVLFQVEKRVGPDRDPILPLNLIKTPTFRWTLLLASFSGMILASVIFIPGYIEQYLNIPREQAGFWFTPLALASGLGAGGGGTLVDKKGPIYTLITASLLAITGFLLFPLWVDSLWQMAIASSFVGAGFGMMLGAPINVLATENTSEQKGVALGTTSLFRQLGMTIAPTIYAGFLARSLTNVEEKVSNNLSEEAIPAHAGGSLFLPEGESLEDKDFESIKSTFKLIEDEKLRESMLSSLQQVVGSGYNGLFISSLIISALALFGTLRLRRLRKHS</sequence>
<dbReference type="EMBL" id="AVBG01000005">
    <property type="protein sequence ID" value="KGP91627.1"/>
    <property type="molecule type" value="Genomic_DNA"/>
</dbReference>
<dbReference type="STRING" id="1385513.N780_18510"/>
<feature type="transmembrane region" description="Helical" evidence="6">
    <location>
        <begin position="226"/>
        <end position="248"/>
    </location>
</feature>
<accession>A0A0A2UTI5</accession>
<keyword evidence="2" id="KW-0813">Transport</keyword>